<feature type="compositionally biased region" description="Polar residues" evidence="6">
    <location>
        <begin position="226"/>
        <end position="244"/>
    </location>
</feature>
<dbReference type="InterPro" id="IPR011009">
    <property type="entry name" value="Kinase-like_dom_sf"/>
</dbReference>
<proteinExistence type="inferred from homology"/>
<dbReference type="AlphaFoldDB" id="A0A5N6RGX1"/>
<dbReference type="PANTHER" id="PTHR30603:SF14">
    <property type="entry name" value="RNA POLYMERASE SIGMA FACTOR SIGA"/>
    <property type="match status" value="1"/>
</dbReference>
<dbReference type="InterPro" id="IPR007627">
    <property type="entry name" value="RNA_pol_sigma70_r2"/>
</dbReference>
<name>A0A5N6RGX1_9ROSI</name>
<dbReference type="InterPro" id="IPR013324">
    <property type="entry name" value="RNA_pol_sigma_r3/r4-like"/>
</dbReference>
<dbReference type="GO" id="GO:0006352">
    <property type="term" value="P:DNA-templated transcription initiation"/>
    <property type="evidence" value="ECO:0007669"/>
    <property type="project" value="InterPro"/>
</dbReference>
<dbReference type="InterPro" id="IPR007624">
    <property type="entry name" value="RNA_pol_sigma70_r3"/>
</dbReference>
<evidence type="ECO:0000313" key="8">
    <source>
        <dbReference type="EMBL" id="KAE8077556.1"/>
    </source>
</evidence>
<dbReference type="SUPFAM" id="SSF88946">
    <property type="entry name" value="Sigma2 domain of RNA polymerase sigma factors"/>
    <property type="match status" value="1"/>
</dbReference>
<dbReference type="CDD" id="cd06171">
    <property type="entry name" value="Sigma70_r4"/>
    <property type="match status" value="1"/>
</dbReference>
<dbReference type="InterPro" id="IPR050239">
    <property type="entry name" value="Sigma-70_RNA_pol_init_factors"/>
</dbReference>
<evidence type="ECO:0000256" key="4">
    <source>
        <dbReference type="ARBA" id="ARBA00023125"/>
    </source>
</evidence>
<keyword evidence="2" id="KW-0805">Transcription regulation</keyword>
<dbReference type="Pfam" id="PF04542">
    <property type="entry name" value="Sigma70_r2"/>
    <property type="match status" value="1"/>
</dbReference>
<dbReference type="NCBIfam" id="TIGR02937">
    <property type="entry name" value="sigma70-ECF"/>
    <property type="match status" value="1"/>
</dbReference>
<accession>A0A5N6RGX1</accession>
<dbReference type="PANTHER" id="PTHR30603">
    <property type="entry name" value="RNA POLYMERASE SIGMA FACTOR RPO"/>
    <property type="match status" value="1"/>
</dbReference>
<dbReference type="PROSITE" id="PS00715">
    <property type="entry name" value="SIGMA70_1"/>
    <property type="match status" value="1"/>
</dbReference>
<protein>
    <recommendedName>
        <fullName evidence="7">RNA polymerase sigma-70 domain-containing protein</fullName>
    </recommendedName>
</protein>
<evidence type="ECO:0000313" key="9">
    <source>
        <dbReference type="Proteomes" id="UP000327013"/>
    </source>
</evidence>
<keyword evidence="3" id="KW-0731">Sigma factor</keyword>
<feature type="compositionally biased region" description="Polar residues" evidence="6">
    <location>
        <begin position="344"/>
        <end position="356"/>
    </location>
</feature>
<feature type="compositionally biased region" description="Low complexity" evidence="6">
    <location>
        <begin position="282"/>
        <end position="291"/>
    </location>
</feature>
<evidence type="ECO:0000256" key="2">
    <source>
        <dbReference type="ARBA" id="ARBA00023015"/>
    </source>
</evidence>
<sequence>MKKPVIGKEYFKHMNLEAIVGNYPYRKNLPQEDIIRESQIRLALIDFLRGLVEFDPAKRWSPFQASKHPFVTGEPFTCPYKPPPETPRVPVGQNIRVDHNPGGGHWFAAGLSPNVSLMNRAAPHNSPHFQIVPYPHGNSYGSVGSYGSYNDSTGLGSSYGSYGDSSNMFAYYSPVGPSGMNMHPQGNVSMLGSSPDARRRVIQYPHGNGLGISPSAGNFAPLPLGTSPSQHTPPSSYSQVSTGSPGHYGPTSPARGSHGSPLGKMAAVSQMNRRKNWYPVNSQSQESPSSSHWQGQISDASSSTQAEGNSHMLGASPKHLQSNSNTASWKQHRGGSGFSAGYSAIQSTPGSSTLRPNVQFAPTAGAANDKPEAGLSLPDPGDWDPNYSDELLLQEDGLDVSTMTTEFSKNMHLSVQPLVGIGRFNPAASTSSYPPIQRQNGRVQAFSHGEVGSPPSAHDPHPGYVRPISKPAHFMPHISQNSPSRLGHQPVQRFNYGRPNNVRVGEWNHTKVQAPASSFSSGGPLSPGSSSFSNGMTWGKRLLSSSCNYSDLTEKLSYANDYALLHHQITSTKKVISAKKSPNFSPSFPSSNRQTQSIKAIKEHVDITSSPSTAEPWFQRPNDLEEESSDLYYSVEALLLLQKSMLEKQWSLSFERTVLTDSPRGKIHRKIPVTCSGVSARQRRMSTRKKILNKNGYMMQPCTSKQLRSMISPELLQNRSKGYVKGVVSEELLTHADVVCLSNKIRTGLSLEEQKLRLKERLGCEPSDDQLATSLRIPRAELHSKLIECSLARERLAMSNVRLVLSIAQRYETMGADMADLVQGGLIGLLRGIEKFDSAKGCKISTYVYWWIRQGVSRALVDNSRTLRLPNHLHERLGLIRNAKIRLEEKGITPSIDRIAECLNMSQKKVRNATEAISKVISLDREAFPSLNGLPGETHHSYIADNRLENNPWHGVDAWALKDEVNKLINMTLGEREREIIRLYHGLDDECLTWEDISKRIGLSRERVRQVGLVALEKLKHAARKRKMEAMLVKH</sequence>
<dbReference type="Gene3D" id="1.10.10.10">
    <property type="entry name" value="Winged helix-like DNA-binding domain superfamily/Winged helix DNA-binding domain"/>
    <property type="match status" value="2"/>
</dbReference>
<dbReference type="InterPro" id="IPR007630">
    <property type="entry name" value="RNA_pol_sigma70_r4"/>
</dbReference>
<feature type="domain" description="RNA polymerase sigma-70" evidence="7">
    <location>
        <begin position="820"/>
        <end position="833"/>
    </location>
</feature>
<gene>
    <name evidence="8" type="ORF">FH972_016111</name>
</gene>
<evidence type="ECO:0000256" key="3">
    <source>
        <dbReference type="ARBA" id="ARBA00023082"/>
    </source>
</evidence>
<organism evidence="8 9">
    <name type="scientific">Carpinus fangiana</name>
    <dbReference type="NCBI Taxonomy" id="176857"/>
    <lineage>
        <taxon>Eukaryota</taxon>
        <taxon>Viridiplantae</taxon>
        <taxon>Streptophyta</taxon>
        <taxon>Embryophyta</taxon>
        <taxon>Tracheophyta</taxon>
        <taxon>Spermatophyta</taxon>
        <taxon>Magnoliopsida</taxon>
        <taxon>eudicotyledons</taxon>
        <taxon>Gunneridae</taxon>
        <taxon>Pentapetalae</taxon>
        <taxon>rosids</taxon>
        <taxon>fabids</taxon>
        <taxon>Fagales</taxon>
        <taxon>Betulaceae</taxon>
        <taxon>Carpinus</taxon>
    </lineage>
</organism>
<dbReference type="Gene3D" id="1.10.510.10">
    <property type="entry name" value="Transferase(Phosphotransferase) domain 1"/>
    <property type="match status" value="1"/>
</dbReference>
<reference evidence="8 9" key="1">
    <citation type="submission" date="2019-06" db="EMBL/GenBank/DDBJ databases">
        <title>A chromosomal-level reference genome of Carpinus fangiana (Coryloideae, Betulaceae).</title>
        <authorList>
            <person name="Yang X."/>
            <person name="Wang Z."/>
            <person name="Zhang L."/>
            <person name="Hao G."/>
            <person name="Liu J."/>
            <person name="Yang Y."/>
        </authorList>
    </citation>
    <scope>NUCLEOTIDE SEQUENCE [LARGE SCALE GENOMIC DNA]</scope>
    <source>
        <strain evidence="8">Cfa_2016G</strain>
        <tissue evidence="8">Leaf</tissue>
    </source>
</reference>
<dbReference type="InterPro" id="IPR000943">
    <property type="entry name" value="RNA_pol_sigma70"/>
</dbReference>
<feature type="region of interest" description="Disordered" evidence="6">
    <location>
        <begin position="204"/>
        <end position="263"/>
    </location>
</feature>
<comment type="similarity">
    <text evidence="1">Belongs to the sigma-70 factor family.</text>
</comment>
<dbReference type="Pfam" id="PF04545">
    <property type="entry name" value="Sigma70_r4"/>
    <property type="match status" value="1"/>
</dbReference>
<feature type="compositionally biased region" description="Polar residues" evidence="6">
    <location>
        <begin position="292"/>
        <end position="308"/>
    </location>
</feature>
<evidence type="ECO:0000256" key="5">
    <source>
        <dbReference type="ARBA" id="ARBA00023163"/>
    </source>
</evidence>
<dbReference type="OrthoDB" id="2012130at2759"/>
<keyword evidence="5" id="KW-0804">Transcription</keyword>
<dbReference type="InterPro" id="IPR013325">
    <property type="entry name" value="RNA_pol_sigma_r2"/>
</dbReference>
<dbReference type="SUPFAM" id="SSF56112">
    <property type="entry name" value="Protein kinase-like (PK-like)"/>
    <property type="match status" value="1"/>
</dbReference>
<dbReference type="EMBL" id="CM017326">
    <property type="protein sequence ID" value="KAE8077556.1"/>
    <property type="molecule type" value="Genomic_DNA"/>
</dbReference>
<dbReference type="GO" id="GO:0016987">
    <property type="term" value="F:sigma factor activity"/>
    <property type="evidence" value="ECO:0007669"/>
    <property type="project" value="UniProtKB-KW"/>
</dbReference>
<dbReference type="Gene3D" id="1.10.601.10">
    <property type="entry name" value="RNA Polymerase Primary Sigma Factor"/>
    <property type="match status" value="1"/>
</dbReference>
<feature type="region of interest" description="Disordered" evidence="6">
    <location>
        <begin position="280"/>
        <end position="386"/>
    </location>
</feature>
<feature type="compositionally biased region" description="Polar residues" evidence="6">
    <location>
        <begin position="319"/>
        <end position="329"/>
    </location>
</feature>
<keyword evidence="4" id="KW-0238">DNA-binding</keyword>
<dbReference type="GO" id="GO:0003677">
    <property type="term" value="F:DNA binding"/>
    <property type="evidence" value="ECO:0007669"/>
    <property type="project" value="UniProtKB-KW"/>
</dbReference>
<keyword evidence="9" id="KW-1185">Reference proteome</keyword>
<evidence type="ECO:0000256" key="1">
    <source>
        <dbReference type="ARBA" id="ARBA00007788"/>
    </source>
</evidence>
<dbReference type="InterPro" id="IPR014284">
    <property type="entry name" value="RNA_pol_sigma-70_dom"/>
</dbReference>
<dbReference type="InterPro" id="IPR036388">
    <property type="entry name" value="WH-like_DNA-bd_sf"/>
</dbReference>
<dbReference type="PRINTS" id="PR00046">
    <property type="entry name" value="SIGMA70FCT"/>
</dbReference>
<dbReference type="Proteomes" id="UP000327013">
    <property type="component" value="Chromosome 6"/>
</dbReference>
<dbReference type="GO" id="GO:0071482">
    <property type="term" value="P:cellular response to light stimulus"/>
    <property type="evidence" value="ECO:0007669"/>
    <property type="project" value="UniProtKB-ARBA"/>
</dbReference>
<evidence type="ECO:0000259" key="7">
    <source>
        <dbReference type="PROSITE" id="PS00715"/>
    </source>
</evidence>
<evidence type="ECO:0000256" key="6">
    <source>
        <dbReference type="SAM" id="MobiDB-lite"/>
    </source>
</evidence>
<dbReference type="Pfam" id="PF04539">
    <property type="entry name" value="Sigma70_r3"/>
    <property type="match status" value="1"/>
</dbReference>
<dbReference type="SUPFAM" id="SSF88659">
    <property type="entry name" value="Sigma3 and sigma4 domains of RNA polymerase sigma factors"/>
    <property type="match status" value="2"/>
</dbReference>